<dbReference type="EMBL" id="AY179167">
    <property type="protein sequence ID" value="AAO23339.1"/>
    <property type="molecule type" value="Genomic_DNA"/>
</dbReference>
<accession>Q5JC36</accession>
<feature type="non-terminal residue" evidence="1">
    <location>
        <position position="1"/>
    </location>
</feature>
<protein>
    <submittedName>
        <fullName evidence="1">EBNA-1-like protein</fullName>
    </submittedName>
</protein>
<evidence type="ECO:0000313" key="1">
    <source>
        <dbReference type="EMBL" id="AAO23339.1"/>
    </source>
</evidence>
<sequence>GVFVYGDTKWKFFCTCCLQDRYLVWKYRGFSTIIQNCLSIQKRLDLPISKGQALPRDHHFQIS</sequence>
<proteinExistence type="predicted"/>
<organismHost>
    <name type="scientific">Homo sapiens</name>
    <name type="common">Human</name>
    <dbReference type="NCBI Taxonomy" id="9606"/>
</organismHost>
<organism evidence="1">
    <name type="scientific">Epstein-Barr virus (strain GD1)</name>
    <name type="common">HHV-4</name>
    <name type="synonym">Human gammaherpesvirus 4</name>
    <dbReference type="NCBI Taxonomy" id="10376"/>
    <lineage>
        <taxon>Viruses</taxon>
        <taxon>Duplodnaviria</taxon>
        <taxon>Heunggongvirae</taxon>
        <taxon>Peploviricota</taxon>
        <taxon>Herviviricetes</taxon>
        <taxon>Herpesvirales</taxon>
        <taxon>Orthoherpesviridae</taxon>
        <taxon>Gammaherpesvirinae</taxon>
        <taxon>Lymphocryptovirus</taxon>
        <taxon>Lymphocryptovirus humangamma4</taxon>
    </lineage>
</organism>
<reference evidence="1" key="1">
    <citation type="submission" date="2002-11" db="EMBL/GenBank/DDBJ databases">
        <title>Canine EBV-like proviral DNA sequence homologous to part of EBNA-1 gene.</title>
        <authorList>
            <person name="Chiou S.-H."/>
            <person name="Chow K.-C."/>
        </authorList>
    </citation>
    <scope>NUCLEOTIDE SEQUENCE</scope>
</reference>
<name>Q5JC36_EBVG</name>